<dbReference type="Pfam" id="PF20233">
    <property type="entry name" value="DUF6590"/>
    <property type="match status" value="1"/>
</dbReference>
<feature type="domain" description="DUF6590" evidence="2">
    <location>
        <begin position="75"/>
        <end position="165"/>
    </location>
</feature>
<protein>
    <recommendedName>
        <fullName evidence="2">DUF6590 domain-containing protein</fullName>
    </recommendedName>
</protein>
<evidence type="ECO:0000313" key="3">
    <source>
        <dbReference type="EMBL" id="KAK8175731.1"/>
    </source>
</evidence>
<evidence type="ECO:0000259" key="2">
    <source>
        <dbReference type="Pfam" id="PF20233"/>
    </source>
</evidence>
<accession>A0ABR1Y3I0</accession>
<proteinExistence type="predicted"/>
<comment type="caution">
    <text evidence="3">The sequence shown here is derived from an EMBL/GenBank/DDBJ whole genome shotgun (WGS) entry which is preliminary data.</text>
</comment>
<dbReference type="EMBL" id="JBBWUH010000002">
    <property type="protein sequence ID" value="KAK8175731.1"/>
    <property type="molecule type" value="Genomic_DNA"/>
</dbReference>
<keyword evidence="4" id="KW-1185">Reference proteome</keyword>
<dbReference type="InterPro" id="IPR046497">
    <property type="entry name" value="DUF6590"/>
</dbReference>
<evidence type="ECO:0000313" key="4">
    <source>
        <dbReference type="Proteomes" id="UP001456524"/>
    </source>
</evidence>
<gene>
    <name evidence="3" type="ORF">IWX90DRAFT_412250</name>
</gene>
<reference evidence="3 4" key="1">
    <citation type="journal article" date="2022" name="G3 (Bethesda)">
        <title>Enemy or ally: a genomic approach to elucidate the lifestyle of Phyllosticta citrichinaensis.</title>
        <authorList>
            <person name="Buijs V.A."/>
            <person name="Groenewald J.Z."/>
            <person name="Haridas S."/>
            <person name="LaButti K.M."/>
            <person name="Lipzen A."/>
            <person name="Martin F.M."/>
            <person name="Barry K."/>
            <person name="Grigoriev I.V."/>
            <person name="Crous P.W."/>
            <person name="Seidl M.F."/>
        </authorList>
    </citation>
    <scope>NUCLEOTIDE SEQUENCE [LARGE SCALE GENOMIC DNA]</scope>
    <source>
        <strain evidence="3 4">CBS 129764</strain>
    </source>
</reference>
<name>A0ABR1Y3I0_9PEZI</name>
<dbReference type="Proteomes" id="UP001456524">
    <property type="component" value="Unassembled WGS sequence"/>
</dbReference>
<organism evidence="3 4">
    <name type="scientific">Phyllosticta citrichinensis</name>
    <dbReference type="NCBI Taxonomy" id="1130410"/>
    <lineage>
        <taxon>Eukaryota</taxon>
        <taxon>Fungi</taxon>
        <taxon>Dikarya</taxon>
        <taxon>Ascomycota</taxon>
        <taxon>Pezizomycotina</taxon>
        <taxon>Dothideomycetes</taxon>
        <taxon>Dothideomycetes incertae sedis</taxon>
        <taxon>Botryosphaeriales</taxon>
        <taxon>Phyllostictaceae</taxon>
        <taxon>Phyllosticta</taxon>
    </lineage>
</organism>
<sequence>MEAYSSRSDEQTDADRGNTRMDSSKRVRREDRKFKVLAILPEADPAQSMRLYLKVAERLSSVLERLGPDFKLWRSIKTYGDQGTARPDIRWKQDKHALVYTSRLPPRLLPGETKLKNAIQATPFDPSDSLRATARLDYSTEFLVPYDRPVRKIAQVTEDSLTTLLLDYISVENLEPSLSKDAKTTKIHYLDPKLSLQAGFDGSKTPLENPQASIVFGYSRSGSISSQSFAFPSASQVPKVHPEGPRPRSTLNNFDLPEFFGGETGTEYIQSIVDSGDIQTLTFLIENQPKTWKNSNFAWTEEMLEMGYRAEEVAELLVEKAHDSPWIYFQQQEDPTANIEKDWHMDSCPHADLTEAFDETEPSNDTEDFLRAPSVASSTESSDVMSVVHRSIWTDKSLLQEARLCCNSFTVLVLPGGTFVHMVRIPFFDLVNLRNAFSAMMMPHKTMEESEATENRLKRLNFSILRLLFGPSANVVSRLRIASTLEQCCLTVQMLAIGILSYTQAHITPLRPSFLDTDIQSFRLLGHQELSSHPKILAELIRLSCISDMLQGHMLVFRVAETEALTFRPHLSGFPDDILSTWGPGCYLTVPGREAKQELYAMRIKGGTIMASDGDESLFHWYPTICLQISDRRFRKGQQIIIGAGTGALTATKGNCPKVEEEMFDQCNEIFNHFGTRPSHLQLIEHQATVQIAPPQTNFTYGQVYRPVPATTIKEAELARIKPSYPFLESFWGLQVSFCTGVAKRVRMRELIADLLSAYVARAMPIPWWFEAEKTDIIEAFRDIDNNIHLKQWLEVNPQDRQDFLWSAIRGIIDLLKITGIDKDGSLAIAWVLPDPEREAQCLRIGCGHESYWAKVLTDSRYCATFAYLTSNCLETDQIKCTGPTPSWPLTTPVLSTAVSLHQTEKRAVPINRLEFQKDDLYFIGKSRLRLQVKVEKMSEDDIIRLVLLRTMPWTIPAEMSRRMRSKGPKRLREKTDGRAPAHPVLILAENHHFGLTHFSFTHASPSDVAVATVPAYPTRN</sequence>
<evidence type="ECO:0000256" key="1">
    <source>
        <dbReference type="SAM" id="MobiDB-lite"/>
    </source>
</evidence>
<feature type="compositionally biased region" description="Basic and acidic residues" evidence="1">
    <location>
        <begin position="7"/>
        <end position="28"/>
    </location>
</feature>
<feature type="region of interest" description="Disordered" evidence="1">
    <location>
        <begin position="1"/>
        <end position="28"/>
    </location>
</feature>